<reference evidence="9" key="2">
    <citation type="submission" date="2020-08" db="EMBL/GenBank/DDBJ databases">
        <authorList>
            <person name="Shumante A."/>
            <person name="Zimin A.V."/>
            <person name="Puiu D."/>
            <person name="Salzberg S.L."/>
        </authorList>
    </citation>
    <scope>NUCLEOTIDE SEQUENCE</scope>
    <source>
        <strain evidence="9">WC2-LM</strain>
        <tissue evidence="9">Liver</tissue>
    </source>
</reference>
<name>A0A5E4BWX5_MARMO</name>
<dbReference type="GO" id="GO:0046872">
    <property type="term" value="F:metal ion binding"/>
    <property type="evidence" value="ECO:0007669"/>
    <property type="project" value="UniProtKB-KW"/>
</dbReference>
<evidence type="ECO:0000313" key="10">
    <source>
        <dbReference type="EMBL" id="VTJ73500.1"/>
    </source>
</evidence>
<dbReference type="AlphaFoldDB" id="A0A5E4BWX5"/>
<dbReference type="PANTHER" id="PTHR11616">
    <property type="entry name" value="SODIUM/CHLORIDE DEPENDENT TRANSPORTER"/>
    <property type="match status" value="1"/>
</dbReference>
<evidence type="ECO:0000256" key="4">
    <source>
        <dbReference type="ARBA" id="ARBA00022989"/>
    </source>
</evidence>
<proteinExistence type="inferred from homology"/>
<dbReference type="PROSITE" id="PS00754">
    <property type="entry name" value="NA_NEUROTRAN_SYMP_2"/>
    <property type="match status" value="1"/>
</dbReference>
<dbReference type="GO" id="GO:1904271">
    <property type="term" value="P:L-proline import across plasma membrane"/>
    <property type="evidence" value="ECO:0007669"/>
    <property type="project" value="TreeGrafter"/>
</dbReference>
<evidence type="ECO:0000256" key="7">
    <source>
        <dbReference type="RuleBase" id="RU003732"/>
    </source>
</evidence>
<feature type="binding site" evidence="6">
    <location>
        <position position="27"/>
    </location>
    <ligand>
        <name>Na(+)</name>
        <dbReference type="ChEBI" id="CHEBI:29101"/>
        <label>1</label>
    </ligand>
</feature>
<dbReference type="Proteomes" id="UP000335636">
    <property type="component" value="Unassembled WGS sequence"/>
</dbReference>
<dbReference type="PROSITE" id="PS00610">
    <property type="entry name" value="NA_NEUROTRAN_SYMP_1"/>
    <property type="match status" value="1"/>
</dbReference>
<feature type="transmembrane region" description="Helical" evidence="8">
    <location>
        <begin position="12"/>
        <end position="31"/>
    </location>
</feature>
<keyword evidence="7" id="KW-0769">Symport</keyword>
<evidence type="ECO:0000256" key="3">
    <source>
        <dbReference type="ARBA" id="ARBA00022692"/>
    </source>
</evidence>
<dbReference type="SUPFAM" id="SSF161070">
    <property type="entry name" value="SNF-like"/>
    <property type="match status" value="1"/>
</dbReference>
<reference evidence="10 11" key="1">
    <citation type="submission" date="2019-04" db="EMBL/GenBank/DDBJ databases">
        <authorList>
            <person name="Alioto T."/>
            <person name="Alioto T."/>
        </authorList>
    </citation>
    <scope>NUCLEOTIDE SEQUENCE [LARGE SCALE GENOMIC DNA]</scope>
</reference>
<dbReference type="PANTHER" id="PTHR11616:SF44">
    <property type="entry name" value="SODIUM- AND CHLORIDE-DEPENDENT TRANSPORTER XTRP3"/>
    <property type="match status" value="1"/>
</dbReference>
<evidence type="ECO:0000256" key="8">
    <source>
        <dbReference type="SAM" id="Phobius"/>
    </source>
</evidence>
<evidence type="ECO:0000256" key="5">
    <source>
        <dbReference type="ARBA" id="ARBA00023136"/>
    </source>
</evidence>
<evidence type="ECO:0000256" key="6">
    <source>
        <dbReference type="PIRSR" id="PIRSR600175-1"/>
    </source>
</evidence>
<dbReference type="Proteomes" id="UP000662637">
    <property type="component" value="Unassembled WGS sequence"/>
</dbReference>
<keyword evidence="4 8" id="KW-1133">Transmembrane helix</keyword>
<feature type="binding site" evidence="6">
    <location>
        <position position="23"/>
    </location>
    <ligand>
        <name>Na(+)</name>
        <dbReference type="ChEBI" id="CHEBI:29101"/>
        <label>1</label>
    </ligand>
</feature>
<dbReference type="GO" id="GO:0005298">
    <property type="term" value="F:proline:sodium symporter activity"/>
    <property type="evidence" value="ECO:0007669"/>
    <property type="project" value="TreeGrafter"/>
</dbReference>
<feature type="binding site" evidence="6">
    <location>
        <position position="22"/>
    </location>
    <ligand>
        <name>Na(+)</name>
        <dbReference type="ChEBI" id="CHEBI:29101"/>
        <label>1</label>
    </ligand>
</feature>
<accession>A0A5E4BWX5</accession>
<dbReference type="PROSITE" id="PS50267">
    <property type="entry name" value="NA_NEUROTRAN_SYMP_3"/>
    <property type="match status" value="1"/>
</dbReference>
<feature type="transmembrane region" description="Helical" evidence="8">
    <location>
        <begin position="168"/>
        <end position="186"/>
    </location>
</feature>
<organism evidence="10 11">
    <name type="scientific">Marmota monax</name>
    <name type="common">Woodchuck</name>
    <dbReference type="NCBI Taxonomy" id="9995"/>
    <lineage>
        <taxon>Eukaryota</taxon>
        <taxon>Metazoa</taxon>
        <taxon>Chordata</taxon>
        <taxon>Craniata</taxon>
        <taxon>Vertebrata</taxon>
        <taxon>Euteleostomi</taxon>
        <taxon>Mammalia</taxon>
        <taxon>Eutheria</taxon>
        <taxon>Euarchontoglires</taxon>
        <taxon>Glires</taxon>
        <taxon>Rodentia</taxon>
        <taxon>Sciuromorpha</taxon>
        <taxon>Sciuridae</taxon>
        <taxon>Xerinae</taxon>
        <taxon>Marmotini</taxon>
        <taxon>Marmota</taxon>
    </lineage>
</organism>
<dbReference type="EMBL" id="CABDUW010000682">
    <property type="protein sequence ID" value="VTJ73500.1"/>
    <property type="molecule type" value="Genomic_DNA"/>
</dbReference>
<evidence type="ECO:0000313" key="9">
    <source>
        <dbReference type="EMBL" id="KAF7485506.1"/>
    </source>
</evidence>
<keyword evidence="6" id="KW-0915">Sodium</keyword>
<dbReference type="InterPro" id="IPR000175">
    <property type="entry name" value="Na/ntran_symport"/>
</dbReference>
<dbReference type="GO" id="GO:0015193">
    <property type="term" value="F:L-proline transmembrane transporter activity"/>
    <property type="evidence" value="ECO:0007669"/>
    <property type="project" value="TreeGrafter"/>
</dbReference>
<dbReference type="EMBL" id="WJEC01000133">
    <property type="protein sequence ID" value="KAF7485506.1"/>
    <property type="molecule type" value="Genomic_DNA"/>
</dbReference>
<feature type="transmembrane region" description="Helical" evidence="8">
    <location>
        <begin position="82"/>
        <end position="104"/>
    </location>
</feature>
<sequence>MEKVRPQWGHQRQFVLACISYAVGLGNVWRFPYLCQLYGGGSFLVPYLIMLFVEGMPLLYMELAVGQRMRQGSIGAWRTISPYLSGVGIASVVVSFFGTIYYNVINAWSFWYLFHSFQDPLPWSVCPLNGNHTGYEEECEKASSTQYFWYRKTLNISPSIQETGGVQWEPALCLILAWLMVYLCILRGTESTGKVGQGPRRVQCSLRWVGAGAVACPQPWARPGIASAMLGRSWLGPRTPTVWPAQTIN</sequence>
<keyword evidence="11" id="KW-1185">Reference proteome</keyword>
<comment type="subcellular location">
    <subcellularLocation>
        <location evidence="1">Membrane</location>
        <topology evidence="1">Multi-pass membrane protein</topology>
    </subcellularLocation>
</comment>
<dbReference type="GO" id="GO:0015816">
    <property type="term" value="P:glycine transport"/>
    <property type="evidence" value="ECO:0007669"/>
    <property type="project" value="TreeGrafter"/>
</dbReference>
<evidence type="ECO:0000256" key="2">
    <source>
        <dbReference type="ARBA" id="ARBA00022448"/>
    </source>
</evidence>
<keyword evidence="6" id="KW-0479">Metal-binding</keyword>
<dbReference type="GO" id="GO:0016324">
    <property type="term" value="C:apical plasma membrane"/>
    <property type="evidence" value="ECO:0007669"/>
    <property type="project" value="TreeGrafter"/>
</dbReference>
<comment type="similarity">
    <text evidence="7">Belongs to the sodium:neurotransmitter symporter (SNF) (TC 2.A.22) family.</text>
</comment>
<keyword evidence="3 7" id="KW-0812">Transmembrane</keyword>
<gene>
    <name evidence="9" type="ORF">GHT09_003028</name>
    <name evidence="10" type="ORF">MONAX_5E043487</name>
</gene>
<protein>
    <recommendedName>
        <fullName evidence="7">Transporter</fullName>
    </recommendedName>
</protein>
<evidence type="ECO:0000313" key="11">
    <source>
        <dbReference type="Proteomes" id="UP000335636"/>
    </source>
</evidence>
<dbReference type="Pfam" id="PF00209">
    <property type="entry name" value="SNF"/>
    <property type="match status" value="1"/>
</dbReference>
<dbReference type="InterPro" id="IPR037272">
    <property type="entry name" value="SNS_sf"/>
</dbReference>
<dbReference type="PRINTS" id="PR00176">
    <property type="entry name" value="NANEUSMPORT"/>
</dbReference>
<evidence type="ECO:0000256" key="1">
    <source>
        <dbReference type="ARBA" id="ARBA00004141"/>
    </source>
</evidence>
<keyword evidence="2 7" id="KW-0813">Transport</keyword>
<feature type="transmembrane region" description="Helical" evidence="8">
    <location>
        <begin position="43"/>
        <end position="61"/>
    </location>
</feature>
<keyword evidence="5 8" id="KW-0472">Membrane</keyword>